<dbReference type="EMBL" id="CDMZ01000208">
    <property type="protein sequence ID" value="CEM09156.1"/>
    <property type="molecule type" value="Genomic_DNA"/>
</dbReference>
<protein>
    <submittedName>
        <fullName evidence="5">Uncharacterized protein</fullName>
    </submittedName>
</protein>
<dbReference type="InterPro" id="IPR002110">
    <property type="entry name" value="Ankyrin_rpt"/>
</dbReference>
<name>A0A0G4FA46_9ALVE</name>
<organism evidence="5">
    <name type="scientific">Chromera velia CCMP2878</name>
    <dbReference type="NCBI Taxonomy" id="1169474"/>
    <lineage>
        <taxon>Eukaryota</taxon>
        <taxon>Sar</taxon>
        <taxon>Alveolata</taxon>
        <taxon>Colpodellida</taxon>
        <taxon>Chromeraceae</taxon>
        <taxon>Chromera</taxon>
    </lineage>
</organism>
<dbReference type="PROSITE" id="PS50297">
    <property type="entry name" value="ANK_REP_REGION"/>
    <property type="match status" value="6"/>
</dbReference>
<evidence type="ECO:0000256" key="4">
    <source>
        <dbReference type="SAM" id="MobiDB-lite"/>
    </source>
</evidence>
<evidence type="ECO:0000313" key="5">
    <source>
        <dbReference type="EMBL" id="CEM09156.1"/>
    </source>
</evidence>
<feature type="repeat" description="ANK" evidence="3">
    <location>
        <begin position="89"/>
        <end position="121"/>
    </location>
</feature>
<dbReference type="AlphaFoldDB" id="A0A0G4FA46"/>
<evidence type="ECO:0000256" key="3">
    <source>
        <dbReference type="PROSITE-ProRule" id="PRU00023"/>
    </source>
</evidence>
<feature type="repeat" description="ANK" evidence="3">
    <location>
        <begin position="156"/>
        <end position="183"/>
    </location>
</feature>
<evidence type="ECO:0000256" key="1">
    <source>
        <dbReference type="ARBA" id="ARBA00022737"/>
    </source>
</evidence>
<feature type="compositionally biased region" description="Low complexity" evidence="4">
    <location>
        <begin position="27"/>
        <end position="42"/>
    </location>
</feature>
<dbReference type="SMART" id="SM00248">
    <property type="entry name" value="ANK"/>
    <property type="match status" value="7"/>
</dbReference>
<dbReference type="PANTHER" id="PTHR24173:SF74">
    <property type="entry name" value="ANKYRIN REPEAT DOMAIN-CONTAINING PROTEIN 16"/>
    <property type="match status" value="1"/>
</dbReference>
<dbReference type="PANTHER" id="PTHR24173">
    <property type="entry name" value="ANKYRIN REPEAT CONTAINING"/>
    <property type="match status" value="1"/>
</dbReference>
<feature type="repeat" description="ANK" evidence="3">
    <location>
        <begin position="123"/>
        <end position="155"/>
    </location>
</feature>
<dbReference type="SUPFAM" id="SSF48403">
    <property type="entry name" value="Ankyrin repeat"/>
    <property type="match status" value="1"/>
</dbReference>
<dbReference type="PhylomeDB" id="A0A0G4FA46"/>
<dbReference type="Pfam" id="PF12796">
    <property type="entry name" value="Ank_2"/>
    <property type="match status" value="2"/>
</dbReference>
<dbReference type="InterPro" id="IPR036770">
    <property type="entry name" value="Ankyrin_rpt-contain_sf"/>
</dbReference>
<reference evidence="5" key="1">
    <citation type="submission" date="2014-11" db="EMBL/GenBank/DDBJ databases">
        <authorList>
            <person name="Otto D Thomas"/>
            <person name="Naeem Raeece"/>
        </authorList>
    </citation>
    <scope>NUCLEOTIDE SEQUENCE</scope>
</reference>
<feature type="repeat" description="ANK" evidence="3">
    <location>
        <begin position="190"/>
        <end position="222"/>
    </location>
</feature>
<sequence length="746" mass="81448">MTNLKSSLDPRRAPAEVLVSSVNTPTASPCSPKSGSSAPSPGVGRRVLATVAVEKGSPLLEAAGTGDFETVGLLLRSGTQGGVDEKDRRGNTALMAAAMNGHTETVGRLLGFGANIEERCHLYGNTALILAALSGHAETVDFLLHSGARAGEKNKNGNNALFMAARDGHTETVDVLLRSGVQLPGNCDNNGNTALMFAAMHGHTETADLLLSSGARVDDANSNGDTALMVAARDGHTETVSLLLSSLSADQLEQTNKEGSTALTMAAQNGHTETVALLLQKKADVAGSLERERERAKSVASKRGHTEVVNLLEGRTEAEGSLTKGEGDWVKRQRESWEPIADVLRGGAVVLWPLPALQLLLSRNEKIPKRQEVEETLRRLGWSDKEAAGMTELRKKLEEAEFPSRSGLTVVCLSYPWLSREHPDPECFHLQKLCEQLSSKWWARGEAAAKVAVFWDFMSLFQKPRDERQDSLFKTALENLDLLYSSTHTRVCRSTAVSPLSLNPLSFNERGWPTFETFITGFKPPNLIHLISMDSNASSVLLTPACPKTFDKILNTKIFTNGADAEIVKALYRGFVSRTAGTIRAFSFAGRREFSDESADSLTSLLRFMREEALIAAAVTQCDLSYTSVSHAAVVKLLGELGKVHRLKRLLLKRMAGTAALKALRESFEDGEMSELNFLDLRDSRGVDGSCVSDLEVICKESQKRKKKRLDVKLMRTPLARNTAAKEQLQDKEFAREFVDLELQFE</sequence>
<proteinExistence type="predicted"/>
<feature type="repeat" description="ANK" evidence="3">
    <location>
        <begin position="258"/>
        <end position="285"/>
    </location>
</feature>
<dbReference type="Pfam" id="PF13637">
    <property type="entry name" value="Ank_4"/>
    <property type="match status" value="1"/>
</dbReference>
<feature type="repeat" description="ANK" evidence="3">
    <location>
        <begin position="223"/>
        <end position="245"/>
    </location>
</feature>
<keyword evidence="2 3" id="KW-0040">ANK repeat</keyword>
<evidence type="ECO:0000256" key="2">
    <source>
        <dbReference type="ARBA" id="ARBA00023043"/>
    </source>
</evidence>
<dbReference type="VEuPathDB" id="CryptoDB:Cvel_15823"/>
<feature type="region of interest" description="Disordered" evidence="4">
    <location>
        <begin position="1"/>
        <end position="43"/>
    </location>
</feature>
<gene>
    <name evidence="5" type="ORF">Cvel_15823</name>
</gene>
<keyword evidence="1" id="KW-0677">Repeat</keyword>
<dbReference type="Gene3D" id="1.25.40.20">
    <property type="entry name" value="Ankyrin repeat-containing domain"/>
    <property type="match status" value="2"/>
</dbReference>
<dbReference type="PROSITE" id="PS50088">
    <property type="entry name" value="ANK_REPEAT"/>
    <property type="match status" value="6"/>
</dbReference>
<accession>A0A0G4FA46</accession>